<sequence length="129" mass="14311">MRCNTEEAKGGGWPLKITAVEVRVDDATEIGSDPEREIAFVKGVLGMLDWNVLVQGASQLGLNTLPPTLTDDLAQDPEFLRALYHVLMNVHLVKGMLTCPDTGREFPVTDGIADFSMEEEECENVRHFH</sequence>
<dbReference type="Proteomes" id="UP001054902">
    <property type="component" value="Unassembled WGS sequence"/>
</dbReference>
<comment type="similarity">
    <text evidence="1">Belongs to the TRM112 family.</text>
</comment>
<evidence type="ECO:0000313" key="2">
    <source>
        <dbReference type="EMBL" id="GFH47501.1"/>
    </source>
</evidence>
<evidence type="ECO:0000256" key="1">
    <source>
        <dbReference type="ARBA" id="ARBA00007980"/>
    </source>
</evidence>
<reference evidence="2 3" key="1">
    <citation type="journal article" date="2021" name="Sci. Rep.">
        <title>The genome of the diatom Chaetoceros tenuissimus carries an ancient integrated fragment of an extant virus.</title>
        <authorList>
            <person name="Hongo Y."/>
            <person name="Kimura K."/>
            <person name="Takaki Y."/>
            <person name="Yoshida Y."/>
            <person name="Baba S."/>
            <person name="Kobayashi G."/>
            <person name="Nagasaki K."/>
            <person name="Hano T."/>
            <person name="Tomaru Y."/>
        </authorList>
    </citation>
    <scope>NUCLEOTIDE SEQUENCE [LARGE SCALE GENOMIC DNA]</scope>
    <source>
        <strain evidence="2 3">NIES-3715</strain>
    </source>
</reference>
<dbReference type="InterPro" id="IPR005651">
    <property type="entry name" value="Trm112-like"/>
</dbReference>
<dbReference type="EMBL" id="BLLK01000023">
    <property type="protein sequence ID" value="GFH47501.1"/>
    <property type="molecule type" value="Genomic_DNA"/>
</dbReference>
<organism evidence="2 3">
    <name type="scientific">Chaetoceros tenuissimus</name>
    <dbReference type="NCBI Taxonomy" id="426638"/>
    <lineage>
        <taxon>Eukaryota</taxon>
        <taxon>Sar</taxon>
        <taxon>Stramenopiles</taxon>
        <taxon>Ochrophyta</taxon>
        <taxon>Bacillariophyta</taxon>
        <taxon>Coscinodiscophyceae</taxon>
        <taxon>Chaetocerotophycidae</taxon>
        <taxon>Chaetocerotales</taxon>
        <taxon>Chaetocerotaceae</taxon>
        <taxon>Chaetoceros</taxon>
    </lineage>
</organism>
<dbReference type="Gene3D" id="2.20.25.10">
    <property type="match status" value="1"/>
</dbReference>
<gene>
    <name evidence="2" type="ORF">CTEN210_03976</name>
</gene>
<keyword evidence="3" id="KW-1185">Reference proteome</keyword>
<dbReference type="PANTHER" id="PTHR12773:SF0">
    <property type="entry name" value="MULTIFUNCTIONAL METHYLTRANSFERASE SUBUNIT TRM112-LIKE PROTEIN"/>
    <property type="match status" value="1"/>
</dbReference>
<dbReference type="AlphaFoldDB" id="A0AAD3CKB7"/>
<dbReference type="GO" id="GO:0070476">
    <property type="term" value="P:rRNA (guanine-N7)-methylation"/>
    <property type="evidence" value="ECO:0007669"/>
    <property type="project" value="TreeGrafter"/>
</dbReference>
<name>A0AAD3CKB7_9STRA</name>
<comment type="caution">
    <text evidence="2">The sequence shown here is derived from an EMBL/GenBank/DDBJ whole genome shotgun (WGS) entry which is preliminary data.</text>
</comment>
<dbReference type="PANTHER" id="PTHR12773">
    <property type="entry name" value="UPF0315 PROTEIN-RELATED"/>
    <property type="match status" value="1"/>
</dbReference>
<dbReference type="GO" id="GO:0046982">
    <property type="term" value="F:protein heterodimerization activity"/>
    <property type="evidence" value="ECO:0007669"/>
    <property type="project" value="InterPro"/>
</dbReference>
<proteinExistence type="inferred from homology"/>
<evidence type="ECO:0000313" key="3">
    <source>
        <dbReference type="Proteomes" id="UP001054902"/>
    </source>
</evidence>
<dbReference type="GO" id="GO:0030488">
    <property type="term" value="P:tRNA methylation"/>
    <property type="evidence" value="ECO:0007669"/>
    <property type="project" value="TreeGrafter"/>
</dbReference>
<dbReference type="Pfam" id="PF03966">
    <property type="entry name" value="Trm112p"/>
    <property type="match status" value="1"/>
</dbReference>
<dbReference type="InterPro" id="IPR039127">
    <property type="entry name" value="Trm112"/>
</dbReference>
<protein>
    <submittedName>
        <fullName evidence="2">Trm112p-domain-containing protein</fullName>
    </submittedName>
</protein>
<accession>A0AAD3CKB7</accession>